<evidence type="ECO:0000256" key="1">
    <source>
        <dbReference type="SAM" id="Phobius"/>
    </source>
</evidence>
<dbReference type="Proteomes" id="UP001500305">
    <property type="component" value="Unassembled WGS sequence"/>
</dbReference>
<dbReference type="EMBL" id="BAAATR010000026">
    <property type="protein sequence ID" value="GAA2261313.1"/>
    <property type="molecule type" value="Genomic_DNA"/>
</dbReference>
<feature type="transmembrane region" description="Helical" evidence="1">
    <location>
        <begin position="98"/>
        <end position="122"/>
    </location>
</feature>
<accession>A0ABN3EK05</accession>
<evidence type="ECO:0000313" key="2">
    <source>
        <dbReference type="EMBL" id="GAA2261313.1"/>
    </source>
</evidence>
<proteinExistence type="predicted"/>
<keyword evidence="1" id="KW-1133">Transmembrane helix</keyword>
<feature type="transmembrane region" description="Helical" evidence="1">
    <location>
        <begin position="69"/>
        <end position="86"/>
    </location>
</feature>
<protein>
    <submittedName>
        <fullName evidence="2">Uncharacterized protein</fullName>
    </submittedName>
</protein>
<name>A0ABN3EK05_9ACTN</name>
<keyword evidence="1" id="KW-0812">Transmembrane</keyword>
<keyword evidence="3" id="KW-1185">Reference proteome</keyword>
<organism evidence="2 3">
    <name type="scientific">Kitasatospora cystarginea</name>
    <dbReference type="NCBI Taxonomy" id="58350"/>
    <lineage>
        <taxon>Bacteria</taxon>
        <taxon>Bacillati</taxon>
        <taxon>Actinomycetota</taxon>
        <taxon>Actinomycetes</taxon>
        <taxon>Kitasatosporales</taxon>
        <taxon>Streptomycetaceae</taxon>
        <taxon>Kitasatospora</taxon>
    </lineage>
</organism>
<reference evidence="2 3" key="1">
    <citation type="journal article" date="2019" name="Int. J. Syst. Evol. Microbiol.">
        <title>The Global Catalogue of Microorganisms (GCM) 10K type strain sequencing project: providing services to taxonomists for standard genome sequencing and annotation.</title>
        <authorList>
            <consortium name="The Broad Institute Genomics Platform"/>
            <consortium name="The Broad Institute Genome Sequencing Center for Infectious Disease"/>
            <person name="Wu L."/>
            <person name="Ma J."/>
        </authorList>
    </citation>
    <scope>NUCLEOTIDE SEQUENCE [LARGE SCALE GENOMIC DNA]</scope>
    <source>
        <strain evidence="2 3">JCM 7356</strain>
    </source>
</reference>
<evidence type="ECO:0000313" key="3">
    <source>
        <dbReference type="Proteomes" id="UP001500305"/>
    </source>
</evidence>
<gene>
    <name evidence="2" type="ORF">GCM10010430_51900</name>
</gene>
<keyword evidence="1" id="KW-0472">Membrane</keyword>
<sequence>MVQAGVVFFGRTLMARRQAGESVDDHSHQGIPGTVAGGASRGTGGQAGVLGIALAAVLTASLAEGSWEWFSAYLGVTLLAVILSFGRLPAWTPGLRSAYVRSVAAYSLVVGLCVAIALAPALQRWKWLFPMPGTRSGCVELGRYEDMREQVALGNPPGGDGADMAYARNFQSRQAVNDCLAFTTTRWLPAYALGTAVLVGVGSWSLGRSRARREAAESA</sequence>
<feature type="transmembrane region" description="Helical" evidence="1">
    <location>
        <begin position="187"/>
        <end position="206"/>
    </location>
</feature>
<comment type="caution">
    <text evidence="2">The sequence shown here is derived from an EMBL/GenBank/DDBJ whole genome shotgun (WGS) entry which is preliminary data.</text>
</comment>